<gene>
    <name evidence="2" type="ORF">EYC82_14475</name>
</gene>
<dbReference type="SUPFAM" id="SSF56601">
    <property type="entry name" value="beta-lactamase/transpeptidase-like"/>
    <property type="match status" value="1"/>
</dbReference>
<keyword evidence="2" id="KW-0378">Hydrolase</keyword>
<name>A0ABT3TAS8_9GAMM</name>
<comment type="caution">
    <text evidence="2">The sequence shown here is derived from an EMBL/GenBank/DDBJ whole genome shotgun (WGS) entry which is preliminary data.</text>
</comment>
<sequence length="494" mass="53989">MGRTMSVQRVINWSLVMFHRPPAQSSDSCGSNNVRTLPSSNHHRIGGAIRRLICYGVGRYEMRIKTMQILRAWMLVFFITLVGCSGESQEITTPPVREGLATPADLAWWSRAAMNAYMRFSSWRGERSGYITLFARDGVVIHADAVGYKDIESGALMTMDTQVRIASMTKPVTAVAAMILVEEGKLHLDDPVALYLPEFSDIQVATSHISDEQGMFSTRAPQVELKVRHLLMFSSGVGPGMVTSPLQTYWNENNLHSQQSGGLRERVAHLASLPMFEDPGIQWRYGASADVMAAVIEVVTGQLIGAFMKERIFTPLGMADTRYEPPVDERAGMATVYTQDARGDLVEAETHYDPAWSPGGGGLVSTVSDYMQFALMLWNGGEYRDTRILTQAAVDDMTRLHVADGVLGGGGPGGAPGIEGMGWGLGMAVVADSEATMTPDRNGDFWWSGYYGTTFFVSPETDFVGVIMTQNEPGEYSGVNYQAYVIQGLANAGL</sequence>
<evidence type="ECO:0000259" key="1">
    <source>
        <dbReference type="Pfam" id="PF00144"/>
    </source>
</evidence>
<accession>A0ABT3TAS8</accession>
<proteinExistence type="predicted"/>
<feature type="domain" description="Beta-lactamase-related" evidence="1">
    <location>
        <begin position="124"/>
        <end position="475"/>
    </location>
</feature>
<keyword evidence="3" id="KW-1185">Reference proteome</keyword>
<dbReference type="Proteomes" id="UP001143304">
    <property type="component" value="Unassembled WGS sequence"/>
</dbReference>
<evidence type="ECO:0000313" key="3">
    <source>
        <dbReference type="Proteomes" id="UP001143304"/>
    </source>
</evidence>
<dbReference type="InterPro" id="IPR001466">
    <property type="entry name" value="Beta-lactam-related"/>
</dbReference>
<dbReference type="InterPro" id="IPR012338">
    <property type="entry name" value="Beta-lactam/transpept-like"/>
</dbReference>
<dbReference type="EMBL" id="SHNO01000001">
    <property type="protein sequence ID" value="MCX2978569.1"/>
    <property type="molecule type" value="Genomic_DNA"/>
</dbReference>
<organism evidence="2 3">
    <name type="scientific">Candidatus Marimicrobium litorale</name>
    <dbReference type="NCBI Taxonomy" id="2518991"/>
    <lineage>
        <taxon>Bacteria</taxon>
        <taxon>Pseudomonadati</taxon>
        <taxon>Pseudomonadota</taxon>
        <taxon>Gammaproteobacteria</taxon>
        <taxon>Cellvibrionales</taxon>
        <taxon>Halieaceae</taxon>
        <taxon>Marimicrobium</taxon>
    </lineage>
</organism>
<dbReference type="GO" id="GO:0016787">
    <property type="term" value="F:hydrolase activity"/>
    <property type="evidence" value="ECO:0007669"/>
    <property type="project" value="UniProtKB-KW"/>
</dbReference>
<dbReference type="PANTHER" id="PTHR43283:SF3">
    <property type="entry name" value="BETA-LACTAMASE FAMILY PROTEIN (AFU_ORTHOLOGUE AFUA_5G07500)"/>
    <property type="match status" value="1"/>
</dbReference>
<dbReference type="PANTHER" id="PTHR43283">
    <property type="entry name" value="BETA-LACTAMASE-RELATED"/>
    <property type="match status" value="1"/>
</dbReference>
<evidence type="ECO:0000313" key="2">
    <source>
        <dbReference type="EMBL" id="MCX2978569.1"/>
    </source>
</evidence>
<reference evidence="2" key="1">
    <citation type="submission" date="2019-02" db="EMBL/GenBank/DDBJ databases">
        <authorList>
            <person name="Li S.-H."/>
        </authorList>
    </citation>
    <scope>NUCLEOTIDE SEQUENCE</scope>
    <source>
        <strain evidence="2">IMCC11814</strain>
    </source>
</reference>
<dbReference type="Pfam" id="PF00144">
    <property type="entry name" value="Beta-lactamase"/>
    <property type="match status" value="1"/>
</dbReference>
<dbReference type="Gene3D" id="3.40.710.10">
    <property type="entry name" value="DD-peptidase/beta-lactamase superfamily"/>
    <property type="match status" value="1"/>
</dbReference>
<protein>
    <submittedName>
        <fullName evidence="2">Class A beta-lactamase-related serine hydrolase</fullName>
    </submittedName>
</protein>
<dbReference type="InterPro" id="IPR050789">
    <property type="entry name" value="Diverse_Enzym_Activities"/>
</dbReference>